<reference evidence="5 6" key="1">
    <citation type="journal article" date="2022" name="bioRxiv">
        <title>Genomics of Preaxostyla Flagellates Illuminates Evolutionary Transitions and the Path Towards Mitochondrial Loss.</title>
        <authorList>
            <person name="Novak L.V.F."/>
            <person name="Treitli S.C."/>
            <person name="Pyrih J."/>
            <person name="Halakuc P."/>
            <person name="Pipaliya S.V."/>
            <person name="Vacek V."/>
            <person name="Brzon O."/>
            <person name="Soukal P."/>
            <person name="Eme L."/>
            <person name="Dacks J.B."/>
            <person name="Karnkowska A."/>
            <person name="Elias M."/>
            <person name="Hampl V."/>
        </authorList>
    </citation>
    <scope>NUCLEOTIDE SEQUENCE [LARGE SCALE GENOMIC DNA]</scope>
    <source>
        <strain evidence="5">NAU3</strain>
        <tissue evidence="5">Gut</tissue>
    </source>
</reference>
<feature type="region of interest" description="Disordered" evidence="4">
    <location>
        <begin position="285"/>
        <end position="320"/>
    </location>
</feature>
<feature type="region of interest" description="Disordered" evidence="4">
    <location>
        <begin position="352"/>
        <end position="372"/>
    </location>
</feature>
<evidence type="ECO:0000313" key="5">
    <source>
        <dbReference type="EMBL" id="KAK2951896.1"/>
    </source>
</evidence>
<dbReference type="PROSITE" id="PS50088">
    <property type="entry name" value="ANK_REPEAT"/>
    <property type="match status" value="1"/>
</dbReference>
<evidence type="ECO:0000256" key="2">
    <source>
        <dbReference type="ARBA" id="ARBA00023043"/>
    </source>
</evidence>
<sequence>MLKESDFLTNLFLSQPEILSNVFPLDATIKRLISENKLEITDSLGDSVIHSVCEMPMNIYIRPQTAIEKITCPLQFAMFLVSFFLSTGVSPNLSSSLTQKTLLHCAASVDNLPLVICLLKHGADPSLTTKTGLTPFHVACCTGAKNVVSFFLSAVSGITLTDFHFCSSLVVQTPTSSGHSAMDLAIRSNSGEIYAILSQQQHLSAHTSSQCEALLHDNLLTAVESVSPQIVAAIFKTASEEEQSVTFSSTFLTELLFVLSASPNQPCFLDQDSLHSLFPSLIALPNQPQRPTSTSPFENTTIPPTPSTAAPDSPRASNSNFDELFLTPHPNRRATSATLTQPTSQAFQSHNRFGTGSEQPIPSFPQIQRPVTVDDPTRVPKPGSPMSVNPNTPGHTTYPPSPSVETVHPIVTQQDTSPINRVLGPSSIEHRMKQCVYLICNQFPSQTDLAHALSSPNHLGNTVIDTNLKEYVRRQKIHMENFSVPAFTASVIEFLSENGLGRDDRSTNPHFTSDDQPKHHIFDDVFVHMDDTGQTPLHSAIAAGCIPLASFLLHNTSLSYSALTLPRLSARETCPSDSSSKTMSSLKVVGGRSAIFSVLQSESITMLDFVLSEASNTLKDAMVPLSSVSNLSSSQKTDDDSLISEFSLFLRLCDLEGTSPQVFLEELSEAPADTENQRDSPTNKDQLVKMFEDFLNNDSQQLMEHGIEIPSSFSIVIHTDSVSAIMNIGTSLLLIGSDSISLVAGSISTQFVPMFSFFPIFRTYSLFSILPSINSPELFSHFLEHLHDTRSFNAFSSESSFSLNCHIWDNLQTILQVDPETQHLAQLFISLETASDPQIPPLSRLLTQPFAHRGTSLLHVAAAHGQTRIVLAILLALFVLTTPPVQTSDAFFEFCVSHLQQANENGHTPIHLAAATQQTEILSMFNDSITSEIVFHPDNNRHNPFHFLLVSPFIVDRISTSASNNIPLTHHTYLLIVPQPIQNCVFSTFLPDRIQPNPPLFKSHSLQVQQLASIWCEKGRKAGVDMNDCLLEELASLSENSHLLELFSVVDQSSPLERNQSASTDPISLFSTFHQIPLSFSHLFHFHQSHRPLLQFGREQPQSFTREAKFWNIITSSTPHTPSIVKSIINSCPQALFSLLADQNTIFHSTVKATQASKSPLVSQQLHTLMHLTKHHLDQAGYPSLNVLATMLTLKNKDGQTPFHLCQSLETLTTLFNGLAECCLLSKDASPELSPIVKFLIHSADRFGNTIFHAIAANGEPLTFLYIIVSSQKVLRTLFGEETSKGMTIKALQSVNQAGCTPFDVLLATPPRSFPSLTSLITKAGALRSQAYEAHTIGLLPFRAYSLTIQYCLGILPTSSVPDNVSPIAALALTLNSDLFQETLREHDSPNVRASVYIGDVVVELRRCVALLQEPQLVLCIDTALNDIPALLFEENWNENMLLSLRSTLGLLSVTLQGEPLVHQALLTQVPQDIPDTEQDDDYIHPRSLILEQLLVKHIVHVDATNTHYDTPLALASKQLDEDSFFTILSFGPQLNVSLWNGEDSKPSTLLDVPLKMVNHMVSSLPLPKNGIVPPFLDILPKSTPPTQDDLLRSFLPPSDPRIQLNKFLKDKNGALLGHLVQCQLDESATNLPQKEKDELLIDLLQADPHLAINLLLRGQPPPPIRLRGRLFVEEWEEAEPEGGRGRVNQKKKWRDGHFECDEGVVVWQLSRQHDPAIQHSLPWEGTLILSGTDRVSLNLDLSFPCAEIVTTENLIFGDASLIIRFSTHKQAILFVQITRMQFLHLLVRKQVYQSQGKIQENELYSKITFDPDDETWLADTAPLSTLFSFLIHSTSQHSEAP</sequence>
<keyword evidence="2 3" id="KW-0040">ANK repeat</keyword>
<name>A0ABQ9XNR7_9EUKA</name>
<feature type="repeat" description="ANK" evidence="3">
    <location>
        <begin position="98"/>
        <end position="130"/>
    </location>
</feature>
<dbReference type="InterPro" id="IPR002110">
    <property type="entry name" value="Ankyrin_rpt"/>
</dbReference>
<evidence type="ECO:0000256" key="3">
    <source>
        <dbReference type="PROSITE-ProRule" id="PRU00023"/>
    </source>
</evidence>
<dbReference type="Proteomes" id="UP001281761">
    <property type="component" value="Unassembled WGS sequence"/>
</dbReference>
<feature type="compositionally biased region" description="Polar residues" evidence="4">
    <location>
        <begin position="286"/>
        <end position="299"/>
    </location>
</feature>
<dbReference type="PANTHER" id="PTHR24186">
    <property type="entry name" value="PROTEIN PHOSPHATASE 1 REGULATORY SUBUNIT"/>
    <property type="match status" value="1"/>
</dbReference>
<feature type="compositionally biased region" description="Low complexity" evidence="4">
    <location>
        <begin position="307"/>
        <end position="317"/>
    </location>
</feature>
<dbReference type="Pfam" id="PF12796">
    <property type="entry name" value="Ank_2"/>
    <property type="match status" value="1"/>
</dbReference>
<protein>
    <recommendedName>
        <fullName evidence="7">Ankyrin repeat protein</fullName>
    </recommendedName>
</protein>
<keyword evidence="6" id="KW-1185">Reference proteome</keyword>
<accession>A0ABQ9XNR7</accession>
<proteinExistence type="predicted"/>
<dbReference type="PANTHER" id="PTHR24186:SF38">
    <property type="entry name" value="ANKYRIN REPEAT FAMILY PROTEIN"/>
    <property type="match status" value="1"/>
</dbReference>
<comment type="caution">
    <text evidence="5">The sequence shown here is derived from an EMBL/GenBank/DDBJ whole genome shotgun (WGS) entry which is preliminary data.</text>
</comment>
<evidence type="ECO:0000256" key="4">
    <source>
        <dbReference type="SAM" id="MobiDB-lite"/>
    </source>
</evidence>
<evidence type="ECO:0008006" key="7">
    <source>
        <dbReference type="Google" id="ProtNLM"/>
    </source>
</evidence>
<evidence type="ECO:0000313" key="6">
    <source>
        <dbReference type="Proteomes" id="UP001281761"/>
    </source>
</evidence>
<dbReference type="Gene3D" id="1.25.40.20">
    <property type="entry name" value="Ankyrin repeat-containing domain"/>
    <property type="match status" value="2"/>
</dbReference>
<dbReference type="InterPro" id="IPR036770">
    <property type="entry name" value="Ankyrin_rpt-contain_sf"/>
</dbReference>
<gene>
    <name evidence="5" type="ORF">BLNAU_13132</name>
</gene>
<dbReference type="SMART" id="SM00248">
    <property type="entry name" value="ANK"/>
    <property type="match status" value="7"/>
</dbReference>
<organism evidence="5 6">
    <name type="scientific">Blattamonas nauphoetae</name>
    <dbReference type="NCBI Taxonomy" id="2049346"/>
    <lineage>
        <taxon>Eukaryota</taxon>
        <taxon>Metamonada</taxon>
        <taxon>Preaxostyla</taxon>
        <taxon>Oxymonadida</taxon>
        <taxon>Blattamonas</taxon>
    </lineage>
</organism>
<dbReference type="EMBL" id="JARBJD010000111">
    <property type="protein sequence ID" value="KAK2951896.1"/>
    <property type="molecule type" value="Genomic_DNA"/>
</dbReference>
<keyword evidence="1" id="KW-0677">Repeat</keyword>
<dbReference type="SUPFAM" id="SSF48403">
    <property type="entry name" value="Ankyrin repeat"/>
    <property type="match status" value="2"/>
</dbReference>
<evidence type="ECO:0000256" key="1">
    <source>
        <dbReference type="ARBA" id="ARBA00022737"/>
    </source>
</evidence>